<reference evidence="1 2" key="1">
    <citation type="journal article" date="2005" name="PLoS Biol.">
        <title>The genomes of Oryza sativa: a history of duplications.</title>
        <authorList>
            <person name="Yu J."/>
            <person name="Wang J."/>
            <person name="Lin W."/>
            <person name="Li S."/>
            <person name="Li H."/>
            <person name="Zhou J."/>
            <person name="Ni P."/>
            <person name="Dong W."/>
            <person name="Hu S."/>
            <person name="Zeng C."/>
            <person name="Zhang J."/>
            <person name="Zhang Y."/>
            <person name="Li R."/>
            <person name="Xu Z."/>
            <person name="Li S."/>
            <person name="Li X."/>
            <person name="Zheng H."/>
            <person name="Cong L."/>
            <person name="Lin L."/>
            <person name="Yin J."/>
            <person name="Geng J."/>
            <person name="Li G."/>
            <person name="Shi J."/>
            <person name="Liu J."/>
            <person name="Lv H."/>
            <person name="Li J."/>
            <person name="Wang J."/>
            <person name="Deng Y."/>
            <person name="Ran L."/>
            <person name="Shi X."/>
            <person name="Wang X."/>
            <person name="Wu Q."/>
            <person name="Li C."/>
            <person name="Ren X."/>
            <person name="Wang J."/>
            <person name="Wang X."/>
            <person name="Li D."/>
            <person name="Liu D."/>
            <person name="Zhang X."/>
            <person name="Ji Z."/>
            <person name="Zhao W."/>
            <person name="Sun Y."/>
            <person name="Zhang Z."/>
            <person name="Bao J."/>
            <person name="Han Y."/>
            <person name="Dong L."/>
            <person name="Ji J."/>
            <person name="Chen P."/>
            <person name="Wu S."/>
            <person name="Liu J."/>
            <person name="Xiao Y."/>
            <person name="Bu D."/>
            <person name="Tan J."/>
            <person name="Yang L."/>
            <person name="Ye C."/>
            <person name="Zhang J."/>
            <person name="Xu J."/>
            <person name="Zhou Y."/>
            <person name="Yu Y."/>
            <person name="Zhang B."/>
            <person name="Zhuang S."/>
            <person name="Wei H."/>
            <person name="Liu B."/>
            <person name="Lei M."/>
            <person name="Yu H."/>
            <person name="Li Y."/>
            <person name="Xu H."/>
            <person name="Wei S."/>
            <person name="He X."/>
            <person name="Fang L."/>
            <person name="Zhang Z."/>
            <person name="Zhang Y."/>
            <person name="Huang X."/>
            <person name="Su Z."/>
            <person name="Tong W."/>
            <person name="Li J."/>
            <person name="Tong Z."/>
            <person name="Li S."/>
            <person name="Ye J."/>
            <person name="Wang L."/>
            <person name="Fang L."/>
            <person name="Lei T."/>
            <person name="Chen C."/>
            <person name="Chen H."/>
            <person name="Xu Z."/>
            <person name="Li H."/>
            <person name="Huang H."/>
            <person name="Zhang F."/>
            <person name="Xu H."/>
            <person name="Li N."/>
            <person name="Zhao C."/>
            <person name="Li S."/>
            <person name="Dong L."/>
            <person name="Huang Y."/>
            <person name="Li L."/>
            <person name="Xi Y."/>
            <person name="Qi Q."/>
            <person name="Li W."/>
            <person name="Zhang B."/>
            <person name="Hu W."/>
            <person name="Zhang Y."/>
            <person name="Tian X."/>
            <person name="Jiao Y."/>
            <person name="Liang X."/>
            <person name="Jin J."/>
            <person name="Gao L."/>
            <person name="Zheng W."/>
            <person name="Hao B."/>
            <person name="Liu S."/>
            <person name="Wang W."/>
            <person name="Yuan L."/>
            <person name="Cao M."/>
            <person name="McDermott J."/>
            <person name="Samudrala R."/>
            <person name="Wang J."/>
            <person name="Wong G.K."/>
            <person name="Yang H."/>
        </authorList>
    </citation>
    <scope>NUCLEOTIDE SEQUENCE [LARGE SCALE GENOMIC DNA]</scope>
    <source>
        <strain evidence="2">cv. 93-11</strain>
    </source>
</reference>
<keyword evidence="2" id="KW-1185">Reference proteome</keyword>
<dbReference type="Proteomes" id="UP000007015">
    <property type="component" value="Chromosome 4"/>
</dbReference>
<dbReference type="Gramene" id="BGIOSGA016229-TA">
    <property type="protein sequence ID" value="BGIOSGA016229-PA"/>
    <property type="gene ID" value="BGIOSGA016229"/>
</dbReference>
<sequence>MVRAHEWLFASEEGQWHVVESAKAARLIMVFLDSRHANADMDVIKNDLSPLVKDLEPGNPEEEARIP</sequence>
<evidence type="ECO:0000313" key="1">
    <source>
        <dbReference type="EMBL" id="EAY93810.1"/>
    </source>
</evidence>
<protein>
    <submittedName>
        <fullName evidence="1">Uncharacterized protein</fullName>
    </submittedName>
</protein>
<dbReference type="HOGENOM" id="CLU_2816983_0_0_1"/>
<organism evidence="1 2">
    <name type="scientific">Oryza sativa subsp. indica</name>
    <name type="common">Rice</name>
    <dbReference type="NCBI Taxonomy" id="39946"/>
    <lineage>
        <taxon>Eukaryota</taxon>
        <taxon>Viridiplantae</taxon>
        <taxon>Streptophyta</taxon>
        <taxon>Embryophyta</taxon>
        <taxon>Tracheophyta</taxon>
        <taxon>Spermatophyta</taxon>
        <taxon>Magnoliopsida</taxon>
        <taxon>Liliopsida</taxon>
        <taxon>Poales</taxon>
        <taxon>Poaceae</taxon>
        <taxon>BOP clade</taxon>
        <taxon>Oryzoideae</taxon>
        <taxon>Oryzeae</taxon>
        <taxon>Oryzinae</taxon>
        <taxon>Oryza</taxon>
        <taxon>Oryza sativa</taxon>
    </lineage>
</organism>
<dbReference type="STRING" id="39946.A2XSK0"/>
<gene>
    <name evidence="1" type="ORF">OsI_15589</name>
</gene>
<dbReference type="EMBL" id="CM000129">
    <property type="protein sequence ID" value="EAY93810.1"/>
    <property type="molecule type" value="Genomic_DNA"/>
</dbReference>
<evidence type="ECO:0000313" key="2">
    <source>
        <dbReference type="Proteomes" id="UP000007015"/>
    </source>
</evidence>
<proteinExistence type="predicted"/>
<accession>A2XSK0</accession>
<name>A2XSK0_ORYSI</name>
<dbReference type="AlphaFoldDB" id="A2XSK0"/>